<protein>
    <submittedName>
        <fullName evidence="1">Histidine phosphatase family protein</fullName>
    </submittedName>
</protein>
<dbReference type="PANTHER" id="PTHR48100">
    <property type="entry name" value="BROAD-SPECIFICITY PHOSPHATASE YOR283W-RELATED"/>
    <property type="match status" value="1"/>
</dbReference>
<dbReference type="PANTHER" id="PTHR48100:SF1">
    <property type="entry name" value="HISTIDINE PHOSPHATASE FAMILY PROTEIN-RELATED"/>
    <property type="match status" value="1"/>
</dbReference>
<proteinExistence type="predicted"/>
<keyword evidence="2" id="KW-1185">Reference proteome</keyword>
<dbReference type="RefSeq" id="WP_262170717.1">
    <property type="nucleotide sequence ID" value="NZ_CP104965.1"/>
</dbReference>
<evidence type="ECO:0000313" key="1">
    <source>
        <dbReference type="EMBL" id="UXN71259.1"/>
    </source>
</evidence>
<dbReference type="EMBL" id="CP104965">
    <property type="protein sequence ID" value="UXN71259.1"/>
    <property type="molecule type" value="Genomic_DNA"/>
</dbReference>
<dbReference type="SUPFAM" id="SSF53254">
    <property type="entry name" value="Phosphoglycerate mutase-like"/>
    <property type="match status" value="1"/>
</dbReference>
<dbReference type="CDD" id="cd07067">
    <property type="entry name" value="HP_PGM_like"/>
    <property type="match status" value="1"/>
</dbReference>
<sequence>MTKLILIRHSTPQIDPTVPARDWVLSAEGHAAAKALAERLVGHGVDAVISSDEPKARQTAEAIASTLQLPLELDRDLREHERANTGYLPRPEFEAGIARFFAQPDELTFGEETADQVFSRFSAAVERSTKQSRGTIALVTHGTALTLYLARTTGIAPLPFWRSLTLPMAIALEGGALSIL</sequence>
<reference evidence="1 2" key="1">
    <citation type="submission" date="2022-09" db="EMBL/GenBank/DDBJ databases">
        <title>Interaction between co-microsymbionts with complementary sets of symbiotic genes in legume-rhizobium systems.</title>
        <authorList>
            <person name="Safronova V."/>
            <person name="Sazanova A."/>
            <person name="Afonin A."/>
            <person name="Chirak E."/>
        </authorList>
    </citation>
    <scope>NUCLEOTIDE SEQUENCE [LARGE SCALE GENOMIC DNA]</scope>
    <source>
        <strain evidence="1 2">A18/4-1</strain>
    </source>
</reference>
<evidence type="ECO:0000313" key="2">
    <source>
        <dbReference type="Proteomes" id="UP001061862"/>
    </source>
</evidence>
<dbReference type="Proteomes" id="UP001061862">
    <property type="component" value="Chromosome"/>
</dbReference>
<dbReference type="InterPro" id="IPR050275">
    <property type="entry name" value="PGM_Phosphatase"/>
</dbReference>
<dbReference type="Gene3D" id="3.40.50.1240">
    <property type="entry name" value="Phosphoglycerate mutase-like"/>
    <property type="match status" value="1"/>
</dbReference>
<dbReference type="Pfam" id="PF00300">
    <property type="entry name" value="His_Phos_1"/>
    <property type="match status" value="1"/>
</dbReference>
<accession>A0ABY6CG97</accession>
<name>A0ABY6CG97_9HYPH</name>
<dbReference type="SMART" id="SM00855">
    <property type="entry name" value="PGAM"/>
    <property type="match status" value="1"/>
</dbReference>
<dbReference type="InterPro" id="IPR013078">
    <property type="entry name" value="His_Pase_superF_clade-1"/>
</dbReference>
<gene>
    <name evidence="1" type="ORF">N8A98_08825</name>
</gene>
<dbReference type="InterPro" id="IPR029033">
    <property type="entry name" value="His_PPase_superfam"/>
</dbReference>
<organism evidence="1 2">
    <name type="scientific">Devosia neptuniae</name>
    <dbReference type="NCBI Taxonomy" id="191302"/>
    <lineage>
        <taxon>Bacteria</taxon>
        <taxon>Pseudomonadati</taxon>
        <taxon>Pseudomonadota</taxon>
        <taxon>Alphaproteobacteria</taxon>
        <taxon>Hyphomicrobiales</taxon>
        <taxon>Devosiaceae</taxon>
        <taxon>Devosia</taxon>
    </lineage>
</organism>